<organism evidence="2 3">
    <name type="scientific">Coptis chinensis</name>
    <dbReference type="NCBI Taxonomy" id="261450"/>
    <lineage>
        <taxon>Eukaryota</taxon>
        <taxon>Viridiplantae</taxon>
        <taxon>Streptophyta</taxon>
        <taxon>Embryophyta</taxon>
        <taxon>Tracheophyta</taxon>
        <taxon>Spermatophyta</taxon>
        <taxon>Magnoliopsida</taxon>
        <taxon>Ranunculales</taxon>
        <taxon>Ranunculaceae</taxon>
        <taxon>Coptidoideae</taxon>
        <taxon>Coptis</taxon>
    </lineage>
</organism>
<feature type="domain" description="KIB1-4 beta-propeller" evidence="1">
    <location>
        <begin position="76"/>
        <end position="354"/>
    </location>
</feature>
<evidence type="ECO:0000313" key="3">
    <source>
        <dbReference type="Proteomes" id="UP000631114"/>
    </source>
</evidence>
<proteinExistence type="predicted"/>
<gene>
    <name evidence="2" type="ORF">IFM89_013966</name>
</gene>
<protein>
    <recommendedName>
        <fullName evidence="1">KIB1-4 beta-propeller domain-containing protein</fullName>
    </recommendedName>
</protein>
<keyword evidence="3" id="KW-1185">Reference proteome</keyword>
<accession>A0A835MEC7</accession>
<dbReference type="InterPro" id="IPR036047">
    <property type="entry name" value="F-box-like_dom_sf"/>
</dbReference>
<dbReference type="PANTHER" id="PTHR44259:SF107">
    <property type="entry name" value="F-BOX PROTEIN SKIP23-LIKE"/>
    <property type="match status" value="1"/>
</dbReference>
<dbReference type="Pfam" id="PF03478">
    <property type="entry name" value="Beta-prop_KIB1-4"/>
    <property type="match status" value="1"/>
</dbReference>
<evidence type="ECO:0000259" key="1">
    <source>
        <dbReference type="Pfam" id="PF03478"/>
    </source>
</evidence>
<dbReference type="Proteomes" id="UP000631114">
    <property type="component" value="Unassembled WGS sequence"/>
</dbReference>
<sequence>MADWAGIPEELLSLICQRLDSFVDYLQFKVVCKPWRCVSYNYPLPQFPLLMLPQENTSSTCRRSFLGLTKSGEEFDKTKVYELDLPEIHRHRCVGAAGNWIVTVDMELDMHIFNLFSKVHMNLPSQSTFNTQIHDPTINQTRSRELMVSKVVLTYPKDPSEDFIAVAIHTVLKKIAIARPGDKTWTTIQNIPCVMDVIYFKQQLYGICANRKLYILDIKSNPPKASEVHVSFSLSFGYFLGVGINRYLVEWSGELLQVLQHESPKEEGEEGGIKKFYTDAFHVFKLDFAYNIWRLVESLGQHALFLGFNTSVSVLASAETIFKRNFIYFVEDHRMQYYRTNVNIEISFDMGVFNLEDRKVRPFSTNTTSASPFSPPVWIISKLNS</sequence>
<dbReference type="InterPro" id="IPR005174">
    <property type="entry name" value="KIB1-4_b-propeller"/>
</dbReference>
<dbReference type="SUPFAM" id="SSF81383">
    <property type="entry name" value="F-box domain"/>
    <property type="match status" value="1"/>
</dbReference>
<dbReference type="PANTHER" id="PTHR44259">
    <property type="entry name" value="OS07G0183000 PROTEIN-RELATED"/>
    <property type="match status" value="1"/>
</dbReference>
<evidence type="ECO:0000313" key="2">
    <source>
        <dbReference type="EMBL" id="KAF9620666.1"/>
    </source>
</evidence>
<comment type="caution">
    <text evidence="2">The sequence shown here is derived from an EMBL/GenBank/DDBJ whole genome shotgun (WGS) entry which is preliminary data.</text>
</comment>
<dbReference type="OrthoDB" id="2004997at2759"/>
<name>A0A835MEC7_9MAGN</name>
<dbReference type="InterPro" id="IPR050942">
    <property type="entry name" value="F-box_BR-signaling"/>
</dbReference>
<reference evidence="2 3" key="1">
    <citation type="submission" date="2020-10" db="EMBL/GenBank/DDBJ databases">
        <title>The Coptis chinensis genome and diversification of protoberbering-type alkaloids.</title>
        <authorList>
            <person name="Wang B."/>
            <person name="Shu S."/>
            <person name="Song C."/>
            <person name="Liu Y."/>
        </authorList>
    </citation>
    <scope>NUCLEOTIDE SEQUENCE [LARGE SCALE GENOMIC DNA]</scope>
    <source>
        <strain evidence="2">HL-2020</strain>
        <tissue evidence="2">Leaf</tissue>
    </source>
</reference>
<dbReference type="EMBL" id="JADFTS010000002">
    <property type="protein sequence ID" value="KAF9620666.1"/>
    <property type="molecule type" value="Genomic_DNA"/>
</dbReference>
<dbReference type="AlphaFoldDB" id="A0A835MEC7"/>